<keyword evidence="2" id="KW-1185">Reference proteome</keyword>
<protein>
    <submittedName>
        <fullName evidence="1">Uncharacterized protein</fullName>
    </submittedName>
</protein>
<name>A0A0B0PDC3_GOSAR</name>
<accession>A0A0B0PDC3</accession>
<reference evidence="2" key="1">
    <citation type="submission" date="2014-09" db="EMBL/GenBank/DDBJ databases">
        <authorList>
            <person name="Mudge J."/>
            <person name="Ramaraj T."/>
            <person name="Lindquist I.E."/>
            <person name="Bharti A.K."/>
            <person name="Sundararajan A."/>
            <person name="Cameron C.T."/>
            <person name="Woodward J.E."/>
            <person name="May G.D."/>
            <person name="Brubaker C."/>
            <person name="Broadhvest J."/>
            <person name="Wilkins T.A."/>
        </authorList>
    </citation>
    <scope>NUCLEOTIDE SEQUENCE</scope>
    <source>
        <strain evidence="2">cv. AKA8401</strain>
    </source>
</reference>
<organism evidence="1 2">
    <name type="scientific">Gossypium arboreum</name>
    <name type="common">Tree cotton</name>
    <name type="synonym">Gossypium nanking</name>
    <dbReference type="NCBI Taxonomy" id="29729"/>
    <lineage>
        <taxon>Eukaryota</taxon>
        <taxon>Viridiplantae</taxon>
        <taxon>Streptophyta</taxon>
        <taxon>Embryophyta</taxon>
        <taxon>Tracheophyta</taxon>
        <taxon>Spermatophyta</taxon>
        <taxon>Magnoliopsida</taxon>
        <taxon>eudicotyledons</taxon>
        <taxon>Gunneridae</taxon>
        <taxon>Pentapetalae</taxon>
        <taxon>rosids</taxon>
        <taxon>malvids</taxon>
        <taxon>Malvales</taxon>
        <taxon>Malvaceae</taxon>
        <taxon>Malvoideae</taxon>
        <taxon>Gossypium</taxon>
    </lineage>
</organism>
<gene>
    <name evidence="1" type="ORF">F383_27632</name>
</gene>
<evidence type="ECO:0000313" key="1">
    <source>
        <dbReference type="EMBL" id="KHG21401.1"/>
    </source>
</evidence>
<dbReference type="Proteomes" id="UP000032142">
    <property type="component" value="Unassembled WGS sequence"/>
</dbReference>
<dbReference type="AlphaFoldDB" id="A0A0B0PDC3"/>
<proteinExistence type="predicted"/>
<dbReference type="EMBL" id="KN418439">
    <property type="protein sequence ID" value="KHG21401.1"/>
    <property type="molecule type" value="Genomic_DNA"/>
</dbReference>
<evidence type="ECO:0000313" key="2">
    <source>
        <dbReference type="Proteomes" id="UP000032142"/>
    </source>
</evidence>
<sequence>MYQEQPLLGFGQASKCCQVSLGLEIVGGSITLSSQLLESMNTYARIIK</sequence>